<sequence length="654" mass="73454">MEKMTLSSVEVTSEFWQGYRDLIVQSVLPYQWSVMNDQAEIVIEGEPGGKPITSKNSHVVANLRIAQGLEEGRFSGYPFQDSDAYKWLEAAAYSFAYHPDDNLRKITDRLIDLIAGVQEDDGYLVTYFQIECPERKFKRLQQSHEHYTMGHYIEAGIAYYQATGNSKALTIATRMADCIDENFGLEAGKIDGADGHPEIEIALAKLYELTNEQKYLDLVRYFINRRGADPDFYAKQNLADGLQNDIIAGMGDFPPSYYQADGLPVNQEVLEGHAVRVVYLCAGMAHVARLTEDRELLSACDRFWTTIVTKRMYITGGVGSTNLGEAFTTDYDLPNDTVYAETCASVGMVFFAKQMLGNRVDSRYGDVIEKELFNGALSGMSLDGKHFFYVNPLEVDPEITKKNPSRKHALSRRAEWFGCACCPSNLARLITSVESYIYEVTKDTILIDQFIANKAEFSNGVAIEQVNHFPWGQAIQVTVVNPLEKPVKLGIRIPDWTNKGYKLTVNGKDVVGSVENGYLMLLLGEKETQLVIEFDLSVKLIQANHSVRYDIGKVAVQRGPLVYCTEQVDNPDSLWKYRLLLEGEQKSVHRPDLLGGVTVIEAEAALLVDHSEALYTEYQAPMTEKVTLNLIPYYAWANRAEGQMSVWQHVAIKG</sequence>
<evidence type="ECO:0000259" key="1">
    <source>
        <dbReference type="Pfam" id="PF07944"/>
    </source>
</evidence>
<dbReference type="AlphaFoldDB" id="A0A940SSY3"/>
<evidence type="ECO:0000259" key="2">
    <source>
        <dbReference type="Pfam" id="PF20736"/>
    </source>
</evidence>
<dbReference type="SUPFAM" id="SSF48208">
    <property type="entry name" value="Six-hairpin glycosidases"/>
    <property type="match status" value="1"/>
</dbReference>
<dbReference type="PANTHER" id="PTHR43465:SF2">
    <property type="entry name" value="DUF1680 DOMAIN PROTEIN (AFU_ORTHOLOGUE AFUA_1G08910)"/>
    <property type="match status" value="1"/>
</dbReference>
<keyword evidence="4" id="KW-0378">Hydrolase</keyword>
<dbReference type="Pfam" id="PF20737">
    <property type="entry name" value="Glyco_hydro127C"/>
    <property type="match status" value="1"/>
</dbReference>
<feature type="domain" description="Non-reducing end beta-L-arabinofuranosidase-like GH127 middle" evidence="2">
    <location>
        <begin position="444"/>
        <end position="522"/>
    </location>
</feature>
<dbReference type="PANTHER" id="PTHR43465">
    <property type="entry name" value="DUF1680 DOMAIN PROTEIN (AFU_ORTHOLOGUE AFUA_1G08910)"/>
    <property type="match status" value="1"/>
</dbReference>
<comment type="caution">
    <text evidence="4">The sequence shown here is derived from an EMBL/GenBank/DDBJ whole genome shotgun (WGS) entry which is preliminary data.</text>
</comment>
<dbReference type="Pfam" id="PF07944">
    <property type="entry name" value="Beta-AFase-like_GH127_cat"/>
    <property type="match status" value="1"/>
</dbReference>
<gene>
    <name evidence="4" type="ORF">I6N95_15925</name>
</gene>
<evidence type="ECO:0000313" key="4">
    <source>
        <dbReference type="EMBL" id="MBP1042507.1"/>
    </source>
</evidence>
<evidence type="ECO:0000313" key="5">
    <source>
        <dbReference type="Proteomes" id="UP000674938"/>
    </source>
</evidence>
<proteinExistence type="predicted"/>
<evidence type="ECO:0000259" key="3">
    <source>
        <dbReference type="Pfam" id="PF20737"/>
    </source>
</evidence>
<dbReference type="InterPro" id="IPR012878">
    <property type="entry name" value="Beta-AFase-like_GH127_cat"/>
</dbReference>
<reference evidence="4" key="1">
    <citation type="submission" date="2020-12" db="EMBL/GenBank/DDBJ databases">
        <title>Vagococcus allomyrinae sp. nov. and Enterococcus lavae sp. nov., isolated from the larvae of Allomyrina dichotoma.</title>
        <authorList>
            <person name="Lee S.D."/>
        </authorList>
    </citation>
    <scope>NUCLEOTIDE SEQUENCE</scope>
    <source>
        <strain evidence="4">BWB3-3</strain>
    </source>
</reference>
<organism evidence="4 5">
    <name type="scientific">Vagococcus allomyrinae</name>
    <dbReference type="NCBI Taxonomy" id="2794353"/>
    <lineage>
        <taxon>Bacteria</taxon>
        <taxon>Bacillati</taxon>
        <taxon>Bacillota</taxon>
        <taxon>Bacilli</taxon>
        <taxon>Lactobacillales</taxon>
        <taxon>Enterococcaceae</taxon>
        <taxon>Vagococcus</taxon>
    </lineage>
</organism>
<name>A0A940SSY3_9ENTE</name>
<dbReference type="Proteomes" id="UP000674938">
    <property type="component" value="Unassembled WGS sequence"/>
</dbReference>
<dbReference type="GO" id="GO:0005975">
    <property type="term" value="P:carbohydrate metabolic process"/>
    <property type="evidence" value="ECO:0007669"/>
    <property type="project" value="InterPro"/>
</dbReference>
<keyword evidence="5" id="KW-1185">Reference proteome</keyword>
<dbReference type="InterPro" id="IPR049174">
    <property type="entry name" value="Beta-AFase-like"/>
</dbReference>
<protein>
    <submittedName>
        <fullName evidence="4">Glycoside hydrolase family 127 protein</fullName>
    </submittedName>
</protein>
<feature type="domain" description="Non-reducing end beta-L-arabinofuranosidase-like GH127 catalytic" evidence="1">
    <location>
        <begin position="8"/>
        <end position="434"/>
    </location>
</feature>
<dbReference type="EMBL" id="JAEEGA010000010">
    <property type="protein sequence ID" value="MBP1042507.1"/>
    <property type="molecule type" value="Genomic_DNA"/>
</dbReference>
<dbReference type="InterPro" id="IPR008928">
    <property type="entry name" value="6-hairpin_glycosidase_sf"/>
</dbReference>
<dbReference type="GO" id="GO:0016787">
    <property type="term" value="F:hydrolase activity"/>
    <property type="evidence" value="ECO:0007669"/>
    <property type="project" value="UniProtKB-KW"/>
</dbReference>
<accession>A0A940SSY3</accession>
<dbReference type="InterPro" id="IPR049049">
    <property type="entry name" value="Beta-AFase-like_GH127_C"/>
</dbReference>
<feature type="domain" description="Non-reducing end beta-L-arabinofuranosidase-like GH127 C-terminal" evidence="3">
    <location>
        <begin position="538"/>
        <end position="648"/>
    </location>
</feature>
<dbReference type="Pfam" id="PF20736">
    <property type="entry name" value="Glyco_hydro127M"/>
    <property type="match status" value="1"/>
</dbReference>
<dbReference type="InterPro" id="IPR049046">
    <property type="entry name" value="Beta-AFase-like_GH127_middle"/>
</dbReference>
<dbReference type="RefSeq" id="WP_209529751.1">
    <property type="nucleotide sequence ID" value="NZ_JAEEGA010000010.1"/>
</dbReference>